<dbReference type="InterPro" id="IPR006432">
    <property type="entry name" value="Phage_portal_A118-type"/>
</dbReference>
<accession>A0A6C2C5K8</accession>
<evidence type="ECO:0000313" key="2">
    <source>
        <dbReference type="EMBL" id="TYC48806.1"/>
    </source>
</evidence>
<dbReference type="Pfam" id="PF05133">
    <property type="entry name" value="SPP1_portal"/>
    <property type="match status" value="1"/>
</dbReference>
<dbReference type="AlphaFoldDB" id="A0A6C2C5K8"/>
<evidence type="ECO:0000313" key="3">
    <source>
        <dbReference type="Proteomes" id="UP000371977"/>
    </source>
</evidence>
<comment type="caution">
    <text evidence="2">The sequence shown here is derived from an EMBL/GenBank/DDBJ whole genome shotgun (WGS) entry which is preliminary data.</text>
</comment>
<sequence length="503" mass="56825">MSAVDTIMNWFRRGGIMSSGSLTNITDHPRIGIDTREYDRIHENLKYFEGRFRPVVYKNVYGEDIQRPYVHLNMAQVSVRRLSSIIFNEQMTFEIAKNETANKYVHDVLANNDFIKNFERYLESALALGGLAMRPYTDKGQVKIAYIQAPVFFPLHSNVNSVSEAAIATKSVTVEGQRNVYWTLLEFHSWNGDNYVIENELYRSNEANVVGKLVPLQSNKTYANLESRTIFEGLSRPQFVYLKPFGMNNKDISSPLGLSIFDNAHTTLKQINDAYDQFNWEIRMGRRKVAVPKDMVKVNIDENGKFTRTFDPEEGVYISTGTTSEDGRIQDMTSDIRSDSYITSINQFIKTYELQTGLSAGTFSFDAQGLKTATEVVSENSMTYQTRNSHLNNVERAIQELIISILELAKATGLFVGEIPALDDVNLNFDDGVFTDKAAQLDYYSKAVAAGLQSKQRAIMKILNVDEAEAMKVIAEIEDESSGPKEPVDDLAYSGKDDDKTEE</sequence>
<dbReference type="PIRSF" id="PIRSF011911">
    <property type="entry name" value="A118_put_portal"/>
    <property type="match status" value="1"/>
</dbReference>
<dbReference type="Proteomes" id="UP000371977">
    <property type="component" value="Unassembled WGS sequence"/>
</dbReference>
<protein>
    <submittedName>
        <fullName evidence="2">Phage portal protein</fullName>
    </submittedName>
</protein>
<dbReference type="InterPro" id="IPR021145">
    <property type="entry name" value="Portal_protein_SPP1_Gp6-like"/>
</dbReference>
<proteinExistence type="predicted"/>
<reference evidence="2 3" key="1">
    <citation type="submission" date="2019-01" db="EMBL/GenBank/DDBJ databases">
        <title>Weissella sp. nov., a novel lactic acid bacterium isolated from animal feces.</title>
        <authorList>
            <person name="Wang L.-T."/>
        </authorList>
    </citation>
    <scope>NUCLEOTIDE SEQUENCE [LARGE SCALE GENOMIC DNA]</scope>
    <source>
        <strain evidence="2 3">8H-2</strain>
    </source>
</reference>
<dbReference type="EMBL" id="SDGZ01000016">
    <property type="protein sequence ID" value="TYC48806.1"/>
    <property type="molecule type" value="Genomic_DNA"/>
</dbReference>
<dbReference type="OrthoDB" id="1641671at2"/>
<evidence type="ECO:0000256" key="1">
    <source>
        <dbReference type="SAM" id="MobiDB-lite"/>
    </source>
</evidence>
<dbReference type="NCBIfam" id="TIGR01542">
    <property type="entry name" value="A118_put_portal"/>
    <property type="match status" value="1"/>
</dbReference>
<keyword evidence="3" id="KW-1185">Reference proteome</keyword>
<feature type="region of interest" description="Disordered" evidence="1">
    <location>
        <begin position="476"/>
        <end position="503"/>
    </location>
</feature>
<gene>
    <name evidence="2" type="ORF">ESZ50_07975</name>
</gene>
<organism evidence="2 3">
    <name type="scientific">Weissella muntiaci</name>
    <dbReference type="NCBI Taxonomy" id="2508881"/>
    <lineage>
        <taxon>Bacteria</taxon>
        <taxon>Bacillati</taxon>
        <taxon>Bacillota</taxon>
        <taxon>Bacilli</taxon>
        <taxon>Lactobacillales</taxon>
        <taxon>Lactobacillaceae</taxon>
        <taxon>Weissella</taxon>
    </lineage>
</organism>
<name>A0A6C2C5K8_9LACO</name>
<dbReference type="RefSeq" id="WP_148623044.1">
    <property type="nucleotide sequence ID" value="NZ_SDGZ01000016.1"/>
</dbReference>